<keyword evidence="5" id="KW-0812">Transmembrane</keyword>
<comment type="subcellular location">
    <subcellularLocation>
        <location evidence="1">Cell outer membrane</location>
    </subcellularLocation>
</comment>
<evidence type="ECO:0000256" key="8">
    <source>
        <dbReference type="SAM" id="SignalP"/>
    </source>
</evidence>
<dbReference type="GO" id="GO:0009279">
    <property type="term" value="C:cell outer membrane"/>
    <property type="evidence" value="ECO:0007669"/>
    <property type="project" value="UniProtKB-SubCell"/>
</dbReference>
<dbReference type="Gene3D" id="1.20.1600.10">
    <property type="entry name" value="Outer membrane efflux proteins (OEP)"/>
    <property type="match status" value="1"/>
</dbReference>
<dbReference type="GO" id="GO:0015562">
    <property type="term" value="F:efflux transmembrane transporter activity"/>
    <property type="evidence" value="ECO:0007669"/>
    <property type="project" value="InterPro"/>
</dbReference>
<keyword evidence="8" id="KW-0732">Signal</keyword>
<evidence type="ECO:0000256" key="6">
    <source>
        <dbReference type="ARBA" id="ARBA00023136"/>
    </source>
</evidence>
<dbReference type="STRING" id="1121884.SAMN02745131_00608"/>
<keyword evidence="6" id="KW-0472">Membrane</keyword>
<keyword evidence="3" id="KW-0813">Transport</keyword>
<sequence length="457" mass="52584">MKFICLLLLLTSLANAKAQPNILTEDALIAIVKKYHPVAKQAALNIKIAKTEVLSARGEFDPMVIGDASRKEFGAITYYDQQVSELRIPTWYGIDLFAGTEKISGNRINPEETNGSITYVGFSMQPIQNLLMDKRRATLLKAKNYHQLSEVQRNVMLNDIFKDALYSYWDWWEKYYIQQAVKAALSNAEKRLSLVRTAFQLGDRPAIDTLEAYTQVQAFQIRLSEAFQNLMKANLELSSFFWTENGGQADLPDDVIPQDYNLKKFITLEDVLSQLNYHPELTQYDFKIKGLQINKQLAFQSLLPQLKIKYNQMGYNFSKTMNAPWFNANYRYGFSFSVPLRLSEGRGNYAKARLEIRSMQLEMANKQVQLYTKLKQYYTEWSQTEKQLYLQNQLLENIHALQKGEEIRFANGESSLFLVNAREQKTIEAEQKTIELKAKTQKASVAVTWSAGILGLR</sequence>
<dbReference type="SUPFAM" id="SSF56954">
    <property type="entry name" value="Outer membrane efflux proteins (OEP)"/>
    <property type="match status" value="1"/>
</dbReference>
<dbReference type="GO" id="GO:0015288">
    <property type="term" value="F:porin activity"/>
    <property type="evidence" value="ECO:0007669"/>
    <property type="project" value="TreeGrafter"/>
</dbReference>
<name>A0A1M4UDH6_9BACT</name>
<keyword evidence="10" id="KW-1185">Reference proteome</keyword>
<evidence type="ECO:0000313" key="10">
    <source>
        <dbReference type="Proteomes" id="UP000184048"/>
    </source>
</evidence>
<dbReference type="OrthoDB" id="581172at2"/>
<comment type="similarity">
    <text evidence="2">Belongs to the outer membrane factor (OMF) (TC 1.B.17) family.</text>
</comment>
<evidence type="ECO:0000313" key="9">
    <source>
        <dbReference type="EMBL" id="SHE54620.1"/>
    </source>
</evidence>
<dbReference type="InterPro" id="IPR051906">
    <property type="entry name" value="TolC-like"/>
</dbReference>
<dbReference type="PANTHER" id="PTHR30026:SF21">
    <property type="entry name" value="SLR1270 PROTEIN"/>
    <property type="match status" value="1"/>
</dbReference>
<dbReference type="InterPro" id="IPR003423">
    <property type="entry name" value="OMP_efflux"/>
</dbReference>
<dbReference type="Pfam" id="PF02321">
    <property type="entry name" value="OEP"/>
    <property type="match status" value="1"/>
</dbReference>
<dbReference type="AlphaFoldDB" id="A0A1M4UDH6"/>
<protein>
    <submittedName>
        <fullName evidence="9">Outer membrane protein TolC</fullName>
    </submittedName>
</protein>
<evidence type="ECO:0000256" key="1">
    <source>
        <dbReference type="ARBA" id="ARBA00004442"/>
    </source>
</evidence>
<feature type="signal peptide" evidence="8">
    <location>
        <begin position="1"/>
        <end position="18"/>
    </location>
</feature>
<proteinExistence type="inferred from homology"/>
<dbReference type="EMBL" id="FQUU01000002">
    <property type="protein sequence ID" value="SHE54620.1"/>
    <property type="molecule type" value="Genomic_DNA"/>
</dbReference>
<feature type="chain" id="PRO_5012544668" evidence="8">
    <location>
        <begin position="19"/>
        <end position="457"/>
    </location>
</feature>
<dbReference type="GO" id="GO:1990281">
    <property type="term" value="C:efflux pump complex"/>
    <property type="evidence" value="ECO:0007669"/>
    <property type="project" value="TreeGrafter"/>
</dbReference>
<organism evidence="9 10">
    <name type="scientific">Flavisolibacter ginsengisoli DSM 18119</name>
    <dbReference type="NCBI Taxonomy" id="1121884"/>
    <lineage>
        <taxon>Bacteria</taxon>
        <taxon>Pseudomonadati</taxon>
        <taxon>Bacteroidota</taxon>
        <taxon>Chitinophagia</taxon>
        <taxon>Chitinophagales</taxon>
        <taxon>Chitinophagaceae</taxon>
        <taxon>Flavisolibacter</taxon>
    </lineage>
</organism>
<accession>A0A1M4UDH6</accession>
<evidence type="ECO:0000256" key="7">
    <source>
        <dbReference type="ARBA" id="ARBA00023237"/>
    </source>
</evidence>
<dbReference type="PANTHER" id="PTHR30026">
    <property type="entry name" value="OUTER MEMBRANE PROTEIN TOLC"/>
    <property type="match status" value="1"/>
</dbReference>
<evidence type="ECO:0000256" key="3">
    <source>
        <dbReference type="ARBA" id="ARBA00022448"/>
    </source>
</evidence>
<gene>
    <name evidence="9" type="ORF">SAMN02745131_00608</name>
</gene>
<keyword evidence="4" id="KW-1134">Transmembrane beta strand</keyword>
<keyword evidence="7" id="KW-0998">Cell outer membrane</keyword>
<evidence type="ECO:0000256" key="5">
    <source>
        <dbReference type="ARBA" id="ARBA00022692"/>
    </source>
</evidence>
<reference evidence="9 10" key="1">
    <citation type="submission" date="2016-11" db="EMBL/GenBank/DDBJ databases">
        <authorList>
            <person name="Jaros S."/>
            <person name="Januszkiewicz K."/>
            <person name="Wedrychowicz H."/>
        </authorList>
    </citation>
    <scope>NUCLEOTIDE SEQUENCE [LARGE SCALE GENOMIC DNA]</scope>
    <source>
        <strain evidence="9 10">DSM 18119</strain>
    </source>
</reference>
<evidence type="ECO:0000256" key="2">
    <source>
        <dbReference type="ARBA" id="ARBA00007613"/>
    </source>
</evidence>
<dbReference type="Proteomes" id="UP000184048">
    <property type="component" value="Unassembled WGS sequence"/>
</dbReference>
<dbReference type="RefSeq" id="WP_084079774.1">
    <property type="nucleotide sequence ID" value="NZ_FQUU01000002.1"/>
</dbReference>
<evidence type="ECO:0000256" key="4">
    <source>
        <dbReference type="ARBA" id="ARBA00022452"/>
    </source>
</evidence>